<evidence type="ECO:0000256" key="6">
    <source>
        <dbReference type="ARBA" id="ARBA00022763"/>
    </source>
</evidence>
<comment type="function">
    <text evidence="13">Endonuclease that resolves Holliday junction intermediates in genetic recombination. Cleaves mobile four-strand junctions by introducing symmetrical nicks in paired strands. Promotes annealing of linear ssDNA with homologous dsDNA. Required for DNA repair, homologous recombination and chromosome segregation.</text>
</comment>
<keyword evidence="7 13" id="KW-0378">Hydrolase</keyword>
<dbReference type="RefSeq" id="WP_347438816.1">
    <property type="nucleotide sequence ID" value="NZ_CP089291.1"/>
</dbReference>
<comment type="subcellular location">
    <subcellularLocation>
        <location evidence="1 13">Cytoplasm</location>
    </subcellularLocation>
</comment>
<dbReference type="InterPro" id="IPR011856">
    <property type="entry name" value="tRNA_endonuc-like_dom_sf"/>
</dbReference>
<dbReference type="EC" id="3.1.21.10" evidence="13 14"/>
<comment type="catalytic activity">
    <reaction evidence="13">
        <text>Endonucleolytic cleavage at a junction such as a reciprocal single-stranded crossover between two homologous DNA duplexes (Holliday junction).</text>
        <dbReference type="EC" id="3.1.21.10"/>
    </reaction>
</comment>
<dbReference type="EMBL" id="CP089291">
    <property type="protein sequence ID" value="UOF92131.1"/>
    <property type="molecule type" value="Genomic_DNA"/>
</dbReference>
<evidence type="ECO:0000256" key="3">
    <source>
        <dbReference type="ARBA" id="ARBA00022722"/>
    </source>
</evidence>
<sequence length="218" mass="25001">MIRYPAGTKPKRVQSIPGQLASSRPYSSVGRGMTLEKDINETNQYYNETLRALVFKKPTPVNIVHVEYPQRSAAVIREAYFQKASTVDYSGVYQGKALEFEAKETRSKTNFPLDNFHAHQIEHLRKALYHGAIAFVIVRFTSLEKTYWLDACHVIEHYRKQAEGGRKSIPLSCFQKKGYEIPISYGASVDYLQVIDQLLFSSETIETIETVIENHRHI</sequence>
<feature type="compositionally biased region" description="Polar residues" evidence="15">
    <location>
        <begin position="16"/>
        <end position="26"/>
    </location>
</feature>
<feature type="binding site" evidence="13">
    <location>
        <position position="120"/>
    </location>
    <ligand>
        <name>Mg(2+)</name>
        <dbReference type="ChEBI" id="CHEBI:18420"/>
    </ligand>
</feature>
<reference evidence="16" key="1">
    <citation type="submission" date="2021-12" db="EMBL/GenBank/DDBJ databases">
        <title>Alicyclobacillaceae gen. nov., sp. nov., isolated from chalcocite enrichment system.</title>
        <authorList>
            <person name="Jiang Z."/>
        </authorList>
    </citation>
    <scope>NUCLEOTIDE SEQUENCE</scope>
    <source>
        <strain evidence="16">MYW30-H2</strain>
    </source>
</reference>
<keyword evidence="3 13" id="KW-0540">Nuclease</keyword>
<evidence type="ECO:0000313" key="17">
    <source>
        <dbReference type="Proteomes" id="UP000830167"/>
    </source>
</evidence>
<comment type="similarity">
    <text evidence="11 13">Belongs to the RecU family.</text>
</comment>
<feature type="site" description="Transition state stabilizer" evidence="13">
    <location>
        <position position="103"/>
    </location>
</feature>
<feature type="binding site" evidence="13">
    <location>
        <position position="86"/>
    </location>
    <ligand>
        <name>Mg(2+)</name>
        <dbReference type="ChEBI" id="CHEBI:18420"/>
    </ligand>
</feature>
<dbReference type="InterPro" id="IPR004612">
    <property type="entry name" value="Resolv_RecU"/>
</dbReference>
<evidence type="ECO:0000256" key="15">
    <source>
        <dbReference type="SAM" id="MobiDB-lite"/>
    </source>
</evidence>
<dbReference type="HAMAP" id="MF_00130">
    <property type="entry name" value="RecU"/>
    <property type="match status" value="1"/>
</dbReference>
<keyword evidence="4 13" id="KW-0479">Metal-binding</keyword>
<feature type="binding site" evidence="13">
    <location>
        <position position="88"/>
    </location>
    <ligand>
        <name>Mg(2+)</name>
        <dbReference type="ChEBI" id="CHEBI:18420"/>
    </ligand>
</feature>
<evidence type="ECO:0000256" key="4">
    <source>
        <dbReference type="ARBA" id="ARBA00022723"/>
    </source>
</evidence>
<evidence type="ECO:0000256" key="7">
    <source>
        <dbReference type="ARBA" id="ARBA00022801"/>
    </source>
</evidence>
<comment type="cofactor">
    <cofactor evidence="13">
        <name>Mg(2+)</name>
        <dbReference type="ChEBI" id="CHEBI:18420"/>
    </cofactor>
    <text evidence="13">Binds 1 Mg(2+) ion per subunit.</text>
</comment>
<name>A0ABY4CRA1_9BACL</name>
<proteinExistence type="inferred from homology"/>
<dbReference type="GO" id="GO:0016787">
    <property type="term" value="F:hydrolase activity"/>
    <property type="evidence" value="ECO:0007669"/>
    <property type="project" value="UniProtKB-KW"/>
</dbReference>
<organism evidence="16 17">
    <name type="scientific">Fodinisporobacter ferrooxydans</name>
    <dbReference type="NCBI Taxonomy" id="2901836"/>
    <lineage>
        <taxon>Bacteria</taxon>
        <taxon>Bacillati</taxon>
        <taxon>Bacillota</taxon>
        <taxon>Bacilli</taxon>
        <taxon>Bacillales</taxon>
        <taxon>Alicyclobacillaceae</taxon>
        <taxon>Fodinisporobacter</taxon>
    </lineage>
</organism>
<keyword evidence="2 13" id="KW-0963">Cytoplasm</keyword>
<dbReference type="SUPFAM" id="SSF52980">
    <property type="entry name" value="Restriction endonuclease-like"/>
    <property type="match status" value="1"/>
</dbReference>
<evidence type="ECO:0000256" key="5">
    <source>
        <dbReference type="ARBA" id="ARBA00022759"/>
    </source>
</evidence>
<gene>
    <name evidence="13 16" type="primary">recU</name>
    <name evidence="16" type="ORF">LSG31_08020</name>
</gene>
<keyword evidence="10 13" id="KW-0234">DNA repair</keyword>
<accession>A0ABY4CRA1</accession>
<keyword evidence="17" id="KW-1185">Reference proteome</keyword>
<dbReference type="Pfam" id="PF03838">
    <property type="entry name" value="RecU"/>
    <property type="match status" value="1"/>
</dbReference>
<feature type="binding site" evidence="13">
    <location>
        <position position="101"/>
    </location>
    <ligand>
        <name>Mg(2+)</name>
        <dbReference type="ChEBI" id="CHEBI:18420"/>
    </ligand>
</feature>
<dbReference type="Gene3D" id="3.40.1350.10">
    <property type="match status" value="1"/>
</dbReference>
<keyword evidence="5 13" id="KW-0255">Endonuclease</keyword>
<evidence type="ECO:0000256" key="8">
    <source>
        <dbReference type="ARBA" id="ARBA00022842"/>
    </source>
</evidence>
<evidence type="ECO:0000256" key="10">
    <source>
        <dbReference type="ARBA" id="ARBA00023204"/>
    </source>
</evidence>
<evidence type="ECO:0000256" key="2">
    <source>
        <dbReference type="ARBA" id="ARBA00022490"/>
    </source>
</evidence>
<evidence type="ECO:0000256" key="13">
    <source>
        <dbReference type="HAMAP-Rule" id="MF_00130"/>
    </source>
</evidence>
<dbReference type="InterPro" id="IPR011335">
    <property type="entry name" value="Restrct_endonuc-II-like"/>
</dbReference>
<protein>
    <recommendedName>
        <fullName evidence="12 13">Holliday junction resolvase RecU</fullName>
        <ecNumber evidence="13 14">3.1.21.10</ecNumber>
    </recommendedName>
    <alternativeName>
        <fullName evidence="13">Recombination protein U homolog</fullName>
    </alternativeName>
</protein>
<dbReference type="NCBIfam" id="NF002581">
    <property type="entry name" value="PRK02234.1-2"/>
    <property type="match status" value="1"/>
</dbReference>
<keyword evidence="6 13" id="KW-0227">DNA damage</keyword>
<evidence type="ECO:0000256" key="9">
    <source>
        <dbReference type="ARBA" id="ARBA00023172"/>
    </source>
</evidence>
<evidence type="ECO:0000313" key="16">
    <source>
        <dbReference type="EMBL" id="UOF92131.1"/>
    </source>
</evidence>
<evidence type="ECO:0000256" key="1">
    <source>
        <dbReference type="ARBA" id="ARBA00004496"/>
    </source>
</evidence>
<dbReference type="CDD" id="cd22354">
    <property type="entry name" value="RecU-like"/>
    <property type="match status" value="1"/>
</dbReference>
<keyword evidence="9 13" id="KW-0233">DNA recombination</keyword>
<evidence type="ECO:0000256" key="11">
    <source>
        <dbReference type="ARBA" id="ARBA00023447"/>
    </source>
</evidence>
<dbReference type="NCBIfam" id="NF002584">
    <property type="entry name" value="PRK02234.1-5"/>
    <property type="match status" value="1"/>
</dbReference>
<evidence type="ECO:0000256" key="12">
    <source>
        <dbReference type="ARBA" id="ARBA00029523"/>
    </source>
</evidence>
<dbReference type="Proteomes" id="UP000830167">
    <property type="component" value="Chromosome"/>
</dbReference>
<dbReference type="PIRSF" id="PIRSF037785">
    <property type="entry name" value="RecU"/>
    <property type="match status" value="1"/>
</dbReference>
<feature type="region of interest" description="Disordered" evidence="15">
    <location>
        <begin position="1"/>
        <end position="29"/>
    </location>
</feature>
<dbReference type="NCBIfam" id="TIGR00648">
    <property type="entry name" value="recU"/>
    <property type="match status" value="1"/>
</dbReference>
<keyword evidence="8 13" id="KW-0460">Magnesium</keyword>
<evidence type="ECO:0000256" key="14">
    <source>
        <dbReference type="NCBIfam" id="TIGR00648"/>
    </source>
</evidence>